<feature type="transmembrane region" description="Helical" evidence="9">
    <location>
        <begin position="56"/>
        <end position="79"/>
    </location>
</feature>
<evidence type="ECO:0000256" key="2">
    <source>
        <dbReference type="ARBA" id="ARBA00022692"/>
    </source>
</evidence>
<keyword evidence="5 9" id="KW-0472">Membrane</keyword>
<evidence type="ECO:0000256" key="3">
    <source>
        <dbReference type="ARBA" id="ARBA00022989"/>
    </source>
</evidence>
<evidence type="ECO:0000256" key="8">
    <source>
        <dbReference type="SAM" id="MobiDB-lite"/>
    </source>
</evidence>
<keyword evidence="7" id="KW-0807">Transducer</keyword>
<feature type="domain" description="G-protein coupled receptors family 1 profile" evidence="10">
    <location>
        <begin position="34"/>
        <end position="283"/>
    </location>
</feature>
<keyword evidence="3 9" id="KW-1133">Transmembrane helix</keyword>
<dbReference type="FunFam" id="1.20.1070.10:FF:000219">
    <property type="entry name" value="Opsin 5-like 2"/>
    <property type="match status" value="1"/>
</dbReference>
<reference evidence="11" key="2">
    <citation type="submission" date="2025-08" db="UniProtKB">
        <authorList>
            <consortium name="Ensembl"/>
        </authorList>
    </citation>
    <scope>IDENTIFICATION</scope>
</reference>
<keyword evidence="4" id="KW-0297">G-protein coupled receptor</keyword>
<dbReference type="Ensembl" id="ENSHHUT00000018386.1">
    <property type="protein sequence ID" value="ENSHHUP00000017742.1"/>
    <property type="gene ID" value="ENSHHUG00000011015.1"/>
</dbReference>
<keyword evidence="6" id="KW-0675">Receptor</keyword>
<evidence type="ECO:0000313" key="11">
    <source>
        <dbReference type="Ensembl" id="ENSHHUP00000017742.1"/>
    </source>
</evidence>
<evidence type="ECO:0000259" key="10">
    <source>
        <dbReference type="PROSITE" id="PS50262"/>
    </source>
</evidence>
<dbReference type="GO" id="GO:0016020">
    <property type="term" value="C:membrane"/>
    <property type="evidence" value="ECO:0007669"/>
    <property type="project" value="UniProtKB-SubCell"/>
</dbReference>
<evidence type="ECO:0000256" key="9">
    <source>
        <dbReference type="SAM" id="Phobius"/>
    </source>
</evidence>
<evidence type="ECO:0000313" key="12">
    <source>
        <dbReference type="Proteomes" id="UP000314982"/>
    </source>
</evidence>
<feature type="compositionally biased region" description="Basic and acidic residues" evidence="8">
    <location>
        <begin position="314"/>
        <end position="336"/>
    </location>
</feature>
<evidence type="ECO:0000256" key="4">
    <source>
        <dbReference type="ARBA" id="ARBA00023040"/>
    </source>
</evidence>
<dbReference type="GO" id="GO:0004930">
    <property type="term" value="F:G protein-coupled receptor activity"/>
    <property type="evidence" value="ECO:0007669"/>
    <property type="project" value="UniProtKB-KW"/>
</dbReference>
<evidence type="ECO:0000256" key="6">
    <source>
        <dbReference type="ARBA" id="ARBA00023170"/>
    </source>
</evidence>
<evidence type="ECO:0000256" key="7">
    <source>
        <dbReference type="ARBA" id="ARBA00023224"/>
    </source>
</evidence>
<sequence length="361" mass="39751">AVLCPGTPISGHAGEDVREQLFGTFYSSMLSVLGNAAVLVTSALRPTHLKAPELLTVNLAVTDIGMALSMYPLSIASLFNHAWIGGDSSCLYYGLMGMIFRLGLGLVLGLYSTSPPGNKFQRRTITTVISWIWLYSGLWAVFPLLGWGGYGPEPFGVACSVDWASYQDSLNHSTFIMSLSILCTFIPCLVILFSYSGIAWKLHKAYQSIQNGNFNYGHIERKVTLVSMKMAVLISSGFIVAWSPYVVLSFWYMFQGKASLAPLVSLLPCLFAKGSTAYNPFIYYIFRRSFRRQLRQLRGLICCSAQPDTPSRGETGEEGRQTLRSDLRQSHTEEKSPPPLVGELGTVALEIQSENELTSSC</sequence>
<dbReference type="STRING" id="62062.ENSHHUP00000017742"/>
<evidence type="ECO:0000256" key="5">
    <source>
        <dbReference type="ARBA" id="ARBA00023136"/>
    </source>
</evidence>
<keyword evidence="12" id="KW-1185">Reference proteome</keyword>
<name>A0A4W5KML0_9TELE</name>
<reference evidence="11" key="3">
    <citation type="submission" date="2025-09" db="UniProtKB">
        <authorList>
            <consortium name="Ensembl"/>
        </authorList>
    </citation>
    <scope>IDENTIFICATION</scope>
</reference>
<organism evidence="11 12">
    <name type="scientific">Hucho hucho</name>
    <name type="common">huchen</name>
    <dbReference type="NCBI Taxonomy" id="62062"/>
    <lineage>
        <taxon>Eukaryota</taxon>
        <taxon>Metazoa</taxon>
        <taxon>Chordata</taxon>
        <taxon>Craniata</taxon>
        <taxon>Vertebrata</taxon>
        <taxon>Euteleostomi</taxon>
        <taxon>Actinopterygii</taxon>
        <taxon>Neopterygii</taxon>
        <taxon>Teleostei</taxon>
        <taxon>Protacanthopterygii</taxon>
        <taxon>Salmoniformes</taxon>
        <taxon>Salmonidae</taxon>
        <taxon>Salmoninae</taxon>
        <taxon>Hucho</taxon>
    </lineage>
</organism>
<dbReference type="InterPro" id="IPR000276">
    <property type="entry name" value="GPCR_Rhodpsn"/>
</dbReference>
<protein>
    <submittedName>
        <fullName evidence="11">Opsin 8, group member a</fullName>
    </submittedName>
</protein>
<dbReference type="AlphaFoldDB" id="A0A4W5KML0"/>
<feature type="transmembrane region" description="Helical" evidence="9">
    <location>
        <begin position="231"/>
        <end position="254"/>
    </location>
</feature>
<feature type="region of interest" description="Disordered" evidence="8">
    <location>
        <begin position="308"/>
        <end position="343"/>
    </location>
</feature>
<feature type="transmembrane region" description="Helical" evidence="9">
    <location>
        <begin position="175"/>
        <end position="195"/>
    </location>
</feature>
<dbReference type="PRINTS" id="PR00237">
    <property type="entry name" value="GPCRRHODOPSN"/>
</dbReference>
<dbReference type="Proteomes" id="UP000314982">
    <property type="component" value="Unassembled WGS sequence"/>
</dbReference>
<proteinExistence type="predicted"/>
<dbReference type="InterPro" id="IPR050125">
    <property type="entry name" value="GPCR_opsins"/>
</dbReference>
<dbReference type="Pfam" id="PF00001">
    <property type="entry name" value="7tm_1"/>
    <property type="match status" value="1"/>
</dbReference>
<feature type="transmembrane region" description="Helical" evidence="9">
    <location>
        <begin position="25"/>
        <end position="44"/>
    </location>
</feature>
<dbReference type="SUPFAM" id="SSF81321">
    <property type="entry name" value="Family A G protein-coupled receptor-like"/>
    <property type="match status" value="1"/>
</dbReference>
<evidence type="ECO:0000256" key="1">
    <source>
        <dbReference type="ARBA" id="ARBA00004141"/>
    </source>
</evidence>
<reference evidence="12" key="1">
    <citation type="submission" date="2018-06" db="EMBL/GenBank/DDBJ databases">
        <title>Genome assembly of Danube salmon.</title>
        <authorList>
            <person name="Macqueen D.J."/>
            <person name="Gundappa M.K."/>
        </authorList>
    </citation>
    <scope>NUCLEOTIDE SEQUENCE [LARGE SCALE GENOMIC DNA]</scope>
</reference>
<dbReference type="GeneTree" id="ENSGT01120000271854"/>
<feature type="transmembrane region" description="Helical" evidence="9">
    <location>
        <begin position="91"/>
        <end position="112"/>
    </location>
</feature>
<keyword evidence="2 9" id="KW-0812">Transmembrane</keyword>
<dbReference type="Gene3D" id="1.20.1070.10">
    <property type="entry name" value="Rhodopsin 7-helix transmembrane proteins"/>
    <property type="match status" value="1"/>
</dbReference>
<feature type="transmembrane region" description="Helical" evidence="9">
    <location>
        <begin position="260"/>
        <end position="286"/>
    </location>
</feature>
<feature type="transmembrane region" description="Helical" evidence="9">
    <location>
        <begin position="124"/>
        <end position="145"/>
    </location>
</feature>
<dbReference type="PROSITE" id="PS50262">
    <property type="entry name" value="G_PROTEIN_RECEP_F1_2"/>
    <property type="match status" value="1"/>
</dbReference>
<accession>A0A4W5KML0</accession>
<dbReference type="InterPro" id="IPR017452">
    <property type="entry name" value="GPCR_Rhodpsn_7TM"/>
</dbReference>
<comment type="subcellular location">
    <subcellularLocation>
        <location evidence="1">Membrane</location>
        <topology evidence="1">Multi-pass membrane protein</topology>
    </subcellularLocation>
</comment>
<dbReference type="PANTHER" id="PTHR24240">
    <property type="entry name" value="OPSIN"/>
    <property type="match status" value="1"/>
</dbReference>